<organism evidence="1">
    <name type="scientific">marine sediment metagenome</name>
    <dbReference type="NCBI Taxonomy" id="412755"/>
    <lineage>
        <taxon>unclassified sequences</taxon>
        <taxon>metagenomes</taxon>
        <taxon>ecological metagenomes</taxon>
    </lineage>
</organism>
<proteinExistence type="predicted"/>
<evidence type="ECO:0000313" key="2">
    <source>
        <dbReference type="EMBL" id="GAJ23100.1"/>
    </source>
</evidence>
<name>X1TU38_9ZZZZ</name>
<reference evidence="1" key="1">
    <citation type="journal article" date="2014" name="Front. Microbiol.">
        <title>High frequency of phylogenetically diverse reductive dehalogenase-homologous genes in deep subseafloor sedimentary metagenomes.</title>
        <authorList>
            <person name="Kawai M."/>
            <person name="Futagami T."/>
            <person name="Toyoda A."/>
            <person name="Takaki Y."/>
            <person name="Nishi S."/>
            <person name="Hori S."/>
            <person name="Arai W."/>
            <person name="Tsubouchi T."/>
            <person name="Morono Y."/>
            <person name="Uchiyama I."/>
            <person name="Ito T."/>
            <person name="Fujiyama A."/>
            <person name="Inagaki F."/>
            <person name="Takami H."/>
        </authorList>
    </citation>
    <scope>NUCLEOTIDE SEQUENCE</scope>
    <source>
        <strain evidence="1">Expedition CK06-06</strain>
    </source>
</reference>
<comment type="caution">
    <text evidence="1">The sequence shown here is derived from an EMBL/GenBank/DDBJ whole genome shotgun (WGS) entry which is preliminary data.</text>
</comment>
<dbReference type="EMBL" id="BARW01037162">
    <property type="protein sequence ID" value="GAJ23100.1"/>
    <property type="molecule type" value="Genomic_DNA"/>
</dbReference>
<sequence>MIKFMTKVYRAVDYFIVNGIDNIKEDSYKPDEDKFNDFLEFTKKYPKKGYLEFREFCWEKNKGKD</sequence>
<protein>
    <submittedName>
        <fullName evidence="1">Uncharacterized protein</fullName>
    </submittedName>
</protein>
<dbReference type="EMBL" id="BARW01015125">
    <property type="protein sequence ID" value="GAI91065.1"/>
    <property type="molecule type" value="Genomic_DNA"/>
</dbReference>
<evidence type="ECO:0000313" key="1">
    <source>
        <dbReference type="EMBL" id="GAI91065.1"/>
    </source>
</evidence>
<gene>
    <name evidence="1" type="ORF">S12H4_26621</name>
    <name evidence="2" type="ORF">S12H4_57449</name>
</gene>
<dbReference type="AlphaFoldDB" id="X1TU38"/>
<accession>X1TU38</accession>